<reference evidence="1" key="1">
    <citation type="submission" date="2021-02" db="EMBL/GenBank/DDBJ databases">
        <authorList>
            <person name="Nowell W R."/>
        </authorList>
    </citation>
    <scope>NUCLEOTIDE SEQUENCE</scope>
</reference>
<comment type="caution">
    <text evidence="1">The sequence shown here is derived from an EMBL/GenBank/DDBJ whole genome shotgun (WGS) entry which is preliminary data.</text>
</comment>
<feature type="non-terminal residue" evidence="1">
    <location>
        <position position="1"/>
    </location>
</feature>
<dbReference type="InterPro" id="IPR021135">
    <property type="entry name" value="PEP_COase"/>
</dbReference>
<sequence length="200" mass="23138">LENIESYVDMVDVDSPIIQVSIWPAGDGDGNENADVYALRQAVQQLKQRIKQLYINDIKQLSSNKKINIQNKLLNNLYKTIDEFIDDLKSIPQTQDLIYKIKTFRFHYAQIDIRHNADDIMETLAHLTQVNGLTENFLSLSLEDQKKSIIEWLDNDNIINKLMFTNDEILNKSSKTAARVFGRLKLIKNDLDIFNKLIIA</sequence>
<dbReference type="EMBL" id="CAJOBP010044102">
    <property type="protein sequence ID" value="CAF4777882.1"/>
    <property type="molecule type" value="Genomic_DNA"/>
</dbReference>
<proteinExistence type="predicted"/>
<dbReference type="AlphaFoldDB" id="A0A821N1B6"/>
<dbReference type="SUPFAM" id="SSF51621">
    <property type="entry name" value="Phosphoenolpyruvate/pyruvate domain"/>
    <property type="match status" value="1"/>
</dbReference>
<dbReference type="GO" id="GO:0015977">
    <property type="term" value="P:carbon fixation"/>
    <property type="evidence" value="ECO:0007669"/>
    <property type="project" value="InterPro"/>
</dbReference>
<feature type="non-terminal residue" evidence="1">
    <location>
        <position position="200"/>
    </location>
</feature>
<evidence type="ECO:0000313" key="1">
    <source>
        <dbReference type="EMBL" id="CAF4777882.1"/>
    </source>
</evidence>
<dbReference type="InterPro" id="IPR015813">
    <property type="entry name" value="Pyrv/PenolPyrv_kinase-like_dom"/>
</dbReference>
<accession>A0A821N1B6</accession>
<keyword evidence="2" id="KW-1185">Reference proteome</keyword>
<evidence type="ECO:0000313" key="2">
    <source>
        <dbReference type="Proteomes" id="UP000663873"/>
    </source>
</evidence>
<protein>
    <submittedName>
        <fullName evidence="1">Uncharacterized protein</fullName>
    </submittedName>
</protein>
<gene>
    <name evidence="1" type="ORF">UJA718_LOCUS40233</name>
</gene>
<dbReference type="Pfam" id="PF00311">
    <property type="entry name" value="PEPcase"/>
    <property type="match status" value="1"/>
</dbReference>
<dbReference type="GO" id="GO:0006099">
    <property type="term" value="P:tricarboxylic acid cycle"/>
    <property type="evidence" value="ECO:0007669"/>
    <property type="project" value="InterPro"/>
</dbReference>
<dbReference type="GO" id="GO:0008964">
    <property type="term" value="F:phosphoenolpyruvate carboxylase activity"/>
    <property type="evidence" value="ECO:0007669"/>
    <property type="project" value="InterPro"/>
</dbReference>
<organism evidence="1 2">
    <name type="scientific">Rotaria socialis</name>
    <dbReference type="NCBI Taxonomy" id="392032"/>
    <lineage>
        <taxon>Eukaryota</taxon>
        <taxon>Metazoa</taxon>
        <taxon>Spiralia</taxon>
        <taxon>Gnathifera</taxon>
        <taxon>Rotifera</taxon>
        <taxon>Eurotatoria</taxon>
        <taxon>Bdelloidea</taxon>
        <taxon>Philodinida</taxon>
        <taxon>Philodinidae</taxon>
        <taxon>Rotaria</taxon>
    </lineage>
</organism>
<name>A0A821N1B6_9BILA</name>
<dbReference type="Proteomes" id="UP000663873">
    <property type="component" value="Unassembled WGS sequence"/>
</dbReference>